<dbReference type="PANTHER" id="PTHR14379">
    <property type="entry name" value="LIMKAIN B LKAP"/>
    <property type="match status" value="1"/>
</dbReference>
<feature type="domain" description="NYN" evidence="1">
    <location>
        <begin position="8"/>
        <end position="147"/>
    </location>
</feature>
<dbReference type="AlphaFoldDB" id="A0A8H7Y0D1"/>
<reference evidence="2" key="1">
    <citation type="submission" date="2021-02" db="EMBL/GenBank/DDBJ databases">
        <title>Psilocybe cubensis genome.</title>
        <authorList>
            <person name="Mckernan K.J."/>
            <person name="Crawford S."/>
            <person name="Trippe A."/>
            <person name="Kane L.T."/>
            <person name="Mclaughlin S."/>
        </authorList>
    </citation>
    <scope>NUCLEOTIDE SEQUENCE [LARGE SCALE GENOMIC DNA]</scope>
    <source>
        <strain evidence="2">MGC-MH-2018</strain>
    </source>
</reference>
<gene>
    <name evidence="2" type="ORF">JR316_003229</name>
</gene>
<dbReference type="CDD" id="cd10910">
    <property type="entry name" value="PIN_limkain_b1_N_like"/>
    <property type="match status" value="1"/>
</dbReference>
<dbReference type="GO" id="GO:1905762">
    <property type="term" value="F:CCR4-NOT complex binding"/>
    <property type="evidence" value="ECO:0007669"/>
    <property type="project" value="TreeGrafter"/>
</dbReference>
<name>A0A8H7Y0D1_PSICU</name>
<protein>
    <recommendedName>
        <fullName evidence="1">NYN domain-containing protein</fullName>
    </recommendedName>
</protein>
<sequence>MTKAILDNVAIFWDYEENCPVPSNTSGYAAVDCLRNLAEPYGSVRSLKAYLEVTEQTPSKTLLMRSELQSSGVSLVDCPHNGRKDVADKMIIVDMLAHALDNPVPSTIILITGDRDFAYAMSILRLRRYRLVLVTLPHAHPSLTSQASVCLRWTDIVMSLSNDDTPANVFEPVASVAPAPVPMPKPSSIEVPPIHMVTNSPRDMFNKLTPETVGPLKQFESDLPTIPRPRWAYPSYPLDCAPSPSKTPLATEQRLATALSWSDSVYLPKTSPPPSPKANPISSNVVQTEVGIPHGDTPFFKGLNRPFVAPTGIDISHSSPRPSNTSMWSHKNANAASSSTNVPRKPFCIEASSILGNSFPIDAQAPLSTVEISSERTVPDPVVPDHFKVLVQILQKCRAEGNIRPLRSIIGLEVAKANVFKKVGVERFKQYVMIAVKLGIVEVGGKDGGAWINLKPEWANAK</sequence>
<proteinExistence type="predicted"/>
<comment type="caution">
    <text evidence="2">The sequence shown here is derived from an EMBL/GenBank/DDBJ whole genome shotgun (WGS) entry which is preliminary data.</text>
</comment>
<dbReference type="Gene3D" id="3.40.50.1010">
    <property type="entry name" value="5'-nuclease"/>
    <property type="match status" value="1"/>
</dbReference>
<dbReference type="Pfam" id="PF01936">
    <property type="entry name" value="NYN"/>
    <property type="match status" value="1"/>
</dbReference>
<dbReference type="GO" id="GO:0004540">
    <property type="term" value="F:RNA nuclease activity"/>
    <property type="evidence" value="ECO:0007669"/>
    <property type="project" value="InterPro"/>
</dbReference>
<evidence type="ECO:0000313" key="2">
    <source>
        <dbReference type="EMBL" id="KAG5171146.1"/>
    </source>
</evidence>
<dbReference type="InterPro" id="IPR024768">
    <property type="entry name" value="Marf1"/>
</dbReference>
<dbReference type="OrthoDB" id="549353at2759"/>
<dbReference type="InterPro" id="IPR021139">
    <property type="entry name" value="NYN"/>
</dbReference>
<accession>A0A8H7Y0D1</accession>
<dbReference type="GO" id="GO:0010468">
    <property type="term" value="P:regulation of gene expression"/>
    <property type="evidence" value="ECO:0007669"/>
    <property type="project" value="InterPro"/>
</dbReference>
<organism evidence="2">
    <name type="scientific">Psilocybe cubensis</name>
    <name type="common">Psychedelic mushroom</name>
    <name type="synonym">Stropharia cubensis</name>
    <dbReference type="NCBI Taxonomy" id="181762"/>
    <lineage>
        <taxon>Eukaryota</taxon>
        <taxon>Fungi</taxon>
        <taxon>Dikarya</taxon>
        <taxon>Basidiomycota</taxon>
        <taxon>Agaricomycotina</taxon>
        <taxon>Agaricomycetes</taxon>
        <taxon>Agaricomycetidae</taxon>
        <taxon>Agaricales</taxon>
        <taxon>Agaricineae</taxon>
        <taxon>Strophariaceae</taxon>
        <taxon>Psilocybe</taxon>
    </lineage>
</organism>
<evidence type="ECO:0000259" key="1">
    <source>
        <dbReference type="Pfam" id="PF01936"/>
    </source>
</evidence>
<dbReference type="EMBL" id="JAFIQS010000003">
    <property type="protein sequence ID" value="KAG5171146.1"/>
    <property type="molecule type" value="Genomic_DNA"/>
</dbReference>
<dbReference type="GO" id="GO:0005777">
    <property type="term" value="C:peroxisome"/>
    <property type="evidence" value="ECO:0007669"/>
    <property type="project" value="InterPro"/>
</dbReference>
<dbReference type="PANTHER" id="PTHR14379:SF3">
    <property type="entry name" value="MEIOSIS REGULATOR AND MRNA STABILITY FACTOR 1"/>
    <property type="match status" value="1"/>
</dbReference>